<sequence>MTEPPATGVPEDAAALHIEARRLANAGDLTGAENLLNRARQCAASMDDLGRIEGTLAYIEVERGQVSEGLARCEAALERVGRGTMAHALLAGQLGTIQFVRGETVPAITLFTRALEVLTGEERSNILLNRGAAYMSVAAYEKARRDFEEGARGPNVIAAAQNAHNLGYLHLLRGQLVAALRWMDRARPELAGLGLSVTATLDIDRSEVLDAAGLRGEAVALLRDVAARLRGSGLWRLQADVDLHLARQLGNEEALEAAERAVRLNRQHGNAVDADEARAVVLLARCRSTRPPTAHSLERLADRLEQAGRRHTAAALRMRAAGLRGTSPRLPGEEEPLTVRLLAGEVAAEVALRAGDTDAALSAASAAIDELDRWQRGIGSLELQSVSRRLGARVIRLGQQAALLSGDAQHLLTWSERARELVARVPATRPPEELADLLADLRRLGPDGDPAERLQLVTQIRQGRWLAAAELPADAPVTVQAVRERSAGARAGRYVTLMEIEGRLIALTLGDREDILDLGAWGEMDQLLGGLSADLTMAAQLAAPVVRAALQERIEGLDKILARALQGAGSLTITAPAVMARMPWGQLPSTVGVPVTVPTSASAWLRQTDAGPIRSVGVVVGPGTRTGSAEADLVRQGWHTVTVGERCDDAQTLASDVDLLHVSAHGQDREAHPLFASLQLADGDLFGHDVELFGRVPPVVILSACGAAGGSLGMARAWLHAGARSVVAAPADIAETAALDRFGQLHGLLARGSSPAEAVANAFGGEALDCAVQCYGAG</sequence>
<protein>
    <submittedName>
        <fullName evidence="2">CHAT domain-containing protein</fullName>
    </submittedName>
</protein>
<keyword evidence="3" id="KW-1185">Reference proteome</keyword>
<dbReference type="Pfam" id="PF12770">
    <property type="entry name" value="CHAT"/>
    <property type="match status" value="1"/>
</dbReference>
<dbReference type="Gene3D" id="1.25.40.10">
    <property type="entry name" value="Tetratricopeptide repeat domain"/>
    <property type="match status" value="1"/>
</dbReference>
<dbReference type="Proteomes" id="UP000593758">
    <property type="component" value="Chromosome"/>
</dbReference>
<dbReference type="SUPFAM" id="SSF48452">
    <property type="entry name" value="TPR-like"/>
    <property type="match status" value="2"/>
</dbReference>
<evidence type="ECO:0000313" key="3">
    <source>
        <dbReference type="Proteomes" id="UP000593758"/>
    </source>
</evidence>
<feature type="domain" description="CHAT" evidence="1">
    <location>
        <begin position="653"/>
        <end position="762"/>
    </location>
</feature>
<proteinExistence type="predicted"/>
<dbReference type="InterPro" id="IPR011990">
    <property type="entry name" value="TPR-like_helical_dom_sf"/>
</dbReference>
<evidence type="ECO:0000313" key="2">
    <source>
        <dbReference type="EMBL" id="QOR69451.1"/>
    </source>
</evidence>
<evidence type="ECO:0000259" key="1">
    <source>
        <dbReference type="Pfam" id="PF12770"/>
    </source>
</evidence>
<accession>A0A7M1SPS4</accession>
<name>A0A7M1SPS4_9MICO</name>
<dbReference type="KEGG" id="halt:IM660_12200"/>
<dbReference type="EMBL" id="CP063169">
    <property type="protein sequence ID" value="QOR69451.1"/>
    <property type="molecule type" value="Genomic_DNA"/>
</dbReference>
<dbReference type="RefSeq" id="WP_193495844.1">
    <property type="nucleotide sequence ID" value="NZ_CP063169.1"/>
</dbReference>
<organism evidence="2 3">
    <name type="scientific">Ruania alkalisoli</name>
    <dbReference type="NCBI Taxonomy" id="2779775"/>
    <lineage>
        <taxon>Bacteria</taxon>
        <taxon>Bacillati</taxon>
        <taxon>Actinomycetota</taxon>
        <taxon>Actinomycetes</taxon>
        <taxon>Micrococcales</taxon>
        <taxon>Ruaniaceae</taxon>
        <taxon>Ruania</taxon>
    </lineage>
</organism>
<gene>
    <name evidence="2" type="ORF">IM660_12200</name>
</gene>
<dbReference type="AlphaFoldDB" id="A0A7M1SPS4"/>
<reference evidence="2 3" key="1">
    <citation type="submission" date="2020-10" db="EMBL/GenBank/DDBJ databases">
        <title>Haloactinobacterium sp. RN3S43, a bacterium isolated from saline soil.</title>
        <authorList>
            <person name="Sun J.-Q."/>
        </authorList>
    </citation>
    <scope>NUCLEOTIDE SEQUENCE [LARGE SCALE GENOMIC DNA]</scope>
    <source>
        <strain evidence="2 3">RN3S43</strain>
    </source>
</reference>
<dbReference type="InterPro" id="IPR024983">
    <property type="entry name" value="CHAT_dom"/>
</dbReference>